<comment type="caution">
    <text evidence="4">The sequence shown here is derived from an EMBL/GenBank/DDBJ whole genome shotgun (WGS) entry which is preliminary data.</text>
</comment>
<dbReference type="Proteomes" id="UP001595974">
    <property type="component" value="Unassembled WGS sequence"/>
</dbReference>
<dbReference type="PANTHER" id="PTHR11365">
    <property type="entry name" value="5-OXOPROLINASE RELATED"/>
    <property type="match status" value="1"/>
</dbReference>
<evidence type="ECO:0000259" key="2">
    <source>
        <dbReference type="Pfam" id="PF05378"/>
    </source>
</evidence>
<feature type="domain" description="Acetophenone carboxylase-like C-terminal" evidence="3">
    <location>
        <begin position="584"/>
        <end position="665"/>
    </location>
</feature>
<organism evidence="4 5">
    <name type="scientific">Thauera sinica</name>
    <dbReference type="NCBI Taxonomy" id="2665146"/>
    <lineage>
        <taxon>Bacteria</taxon>
        <taxon>Pseudomonadati</taxon>
        <taxon>Pseudomonadota</taxon>
        <taxon>Betaproteobacteria</taxon>
        <taxon>Rhodocyclales</taxon>
        <taxon>Zoogloeaceae</taxon>
        <taxon>Thauera</taxon>
    </lineage>
</organism>
<dbReference type="EMBL" id="JBHSOG010000101">
    <property type="protein sequence ID" value="MFC5771897.1"/>
    <property type="molecule type" value="Genomic_DNA"/>
</dbReference>
<dbReference type="Pfam" id="PF19278">
    <property type="entry name" value="Hydant_A_C"/>
    <property type="match status" value="1"/>
</dbReference>
<dbReference type="InterPro" id="IPR049517">
    <property type="entry name" value="ACX-like_C"/>
</dbReference>
<sequence>MGFTVDIDTGGTFTDGFVTSGDAFRTVKTPTTPHDLTLCFMACIEEAARAFDLPLRDFLFRTDIIRFSNTIGTNSIIQRDGAKIGLIVTAGHEALAPAVDAEGKSPLVAPDMVAGVDEAMDATGRARHAPQAGQIMEAAQRLIDRGARCLVVALANADLNPAGEQAIRETIKREYPRDYLGSVPVFLSSDIVQRSGYRERINTAVLNAYIHGKLTRLLYKAGEDLRRRHYRGQLLIGHNNGAVARVAKTRAINTYNSGPAAGLLGAREIGALYGARCVISGDMGGTSFDIGCVLEGEPGYALRPDVEGFDCNLPMLEIRALGAGGGSIASVAGGRLRVGPQSAGALPGPACFGLGGTQPTVTDANLVLGWLDPAYFLGGSRSLDVDKARRAIAEHVAGPLGIGIEEAAWRIRETVEADVGRELARLRDQMGPQPDPLMVIYGGAGPLHSCAIAEAAAIGRLVVTPFSAVFSAYSSSLMDVGHLYCQRMDLSLAPGQDAEPVLQAVASLRRRAEADMRGEGFERDGIRWQLESIVDDGGGREARLAAPLEILDEAAPLEALRRRAAAALGLEPDAGARLATLGVFARSSVPHYRQAARPATEAPLAAARRGERKVYLDPRQGVRPLPVYDRERLGHGHALAGPAIVESRQTTMVIPAGWTLRVDPYDNALIERSRES</sequence>
<feature type="domain" description="Hydantoinase/oxoprolinase N-terminal" evidence="2">
    <location>
        <begin position="5"/>
        <end position="174"/>
    </location>
</feature>
<evidence type="ECO:0000259" key="3">
    <source>
        <dbReference type="Pfam" id="PF19278"/>
    </source>
</evidence>
<evidence type="ECO:0000313" key="4">
    <source>
        <dbReference type="EMBL" id="MFC5771897.1"/>
    </source>
</evidence>
<reference evidence="5" key="1">
    <citation type="journal article" date="2019" name="Int. J. Syst. Evol. Microbiol.">
        <title>The Global Catalogue of Microorganisms (GCM) 10K type strain sequencing project: providing services to taxonomists for standard genome sequencing and annotation.</title>
        <authorList>
            <consortium name="The Broad Institute Genomics Platform"/>
            <consortium name="The Broad Institute Genome Sequencing Center for Infectious Disease"/>
            <person name="Wu L."/>
            <person name="Ma J."/>
        </authorList>
    </citation>
    <scope>NUCLEOTIDE SEQUENCE [LARGE SCALE GENOMIC DNA]</scope>
    <source>
        <strain evidence="5">SHR3</strain>
    </source>
</reference>
<accession>A0ABW1AXK3</accession>
<dbReference type="Pfam" id="PF01968">
    <property type="entry name" value="Hydantoinase_A"/>
    <property type="match status" value="1"/>
</dbReference>
<dbReference type="InterPro" id="IPR045079">
    <property type="entry name" value="Oxoprolinase-like"/>
</dbReference>
<name>A0ABW1AXK3_9RHOO</name>
<gene>
    <name evidence="4" type="ORF">ACFPTN_21160</name>
</gene>
<dbReference type="InterPro" id="IPR002821">
    <property type="entry name" value="Hydantoinase_A"/>
</dbReference>
<evidence type="ECO:0000259" key="1">
    <source>
        <dbReference type="Pfam" id="PF01968"/>
    </source>
</evidence>
<dbReference type="PANTHER" id="PTHR11365:SF23">
    <property type="entry name" value="HYPOTHETICAL 5-OXOPROLINASE (EUROFUNG)-RELATED"/>
    <property type="match status" value="1"/>
</dbReference>
<proteinExistence type="predicted"/>
<evidence type="ECO:0000313" key="5">
    <source>
        <dbReference type="Proteomes" id="UP001595974"/>
    </source>
</evidence>
<dbReference type="InterPro" id="IPR008040">
    <property type="entry name" value="Hydant_A_N"/>
</dbReference>
<keyword evidence="5" id="KW-1185">Reference proteome</keyword>
<protein>
    <submittedName>
        <fullName evidence="4">Hydantoinase/oxoprolinase family protein</fullName>
    </submittedName>
</protein>
<dbReference type="Pfam" id="PF05378">
    <property type="entry name" value="Hydant_A_N"/>
    <property type="match status" value="1"/>
</dbReference>
<feature type="domain" description="Hydantoinase A/oxoprolinase" evidence="1">
    <location>
        <begin position="200"/>
        <end position="480"/>
    </location>
</feature>
<dbReference type="RefSeq" id="WP_096449781.1">
    <property type="nucleotide sequence ID" value="NZ_JBHSOG010000101.1"/>
</dbReference>